<gene>
    <name evidence="4" type="ORF">HF200_24265</name>
</gene>
<evidence type="ECO:0000313" key="5">
    <source>
        <dbReference type="Proteomes" id="UP000744032"/>
    </source>
</evidence>
<dbReference type="RefSeq" id="WP_168375333.1">
    <property type="nucleotide sequence ID" value="NZ_JAAXMD010000275.1"/>
</dbReference>
<protein>
    <submittedName>
        <fullName evidence="4">M20 family dipeptidase</fullName>
    </submittedName>
</protein>
<dbReference type="Pfam" id="PF01546">
    <property type="entry name" value="Peptidase_M20"/>
    <property type="match status" value="1"/>
</dbReference>
<keyword evidence="3" id="KW-0378">Hydrolase</keyword>
<sequence length="178" mass="19266">MQGEAGFGVLERVWTRPAAEVVTLLGGDPDDPARGVVPAVASADLTLRLVPDQKADTVMAQLRTWVAEQIRDGFEYELTTSPTNQDPYVTPPDHPALASLEDAMSRTLQRPAYRIRNGGGAPAALLAEVLGAPALFFGTGLPEDHWHDSDEKVEVQALVQGAETLAYLLEDLPRRLRA</sequence>
<name>A0ABX1IP82_STRGB</name>
<dbReference type="Proteomes" id="UP000744032">
    <property type="component" value="Unassembled WGS sequence"/>
</dbReference>
<keyword evidence="2" id="KW-0479">Metal-binding</keyword>
<dbReference type="Gene3D" id="3.30.70.360">
    <property type="match status" value="1"/>
</dbReference>
<organism evidence="4 5">
    <name type="scientific">Streptomyces galbus</name>
    <dbReference type="NCBI Taxonomy" id="33898"/>
    <lineage>
        <taxon>Bacteria</taxon>
        <taxon>Bacillati</taxon>
        <taxon>Actinomycetota</taxon>
        <taxon>Actinomycetes</taxon>
        <taxon>Kitasatosporales</taxon>
        <taxon>Streptomycetaceae</taxon>
        <taxon>Streptomyces</taxon>
    </lineage>
</organism>
<dbReference type="SUPFAM" id="SSF53187">
    <property type="entry name" value="Zn-dependent exopeptidases"/>
    <property type="match status" value="1"/>
</dbReference>
<dbReference type="PANTHER" id="PTHR43270">
    <property type="entry name" value="BETA-ALA-HIS DIPEPTIDASE"/>
    <property type="match status" value="1"/>
</dbReference>
<evidence type="ECO:0000256" key="1">
    <source>
        <dbReference type="ARBA" id="ARBA00022670"/>
    </source>
</evidence>
<dbReference type="InterPro" id="IPR002933">
    <property type="entry name" value="Peptidase_M20"/>
</dbReference>
<evidence type="ECO:0000256" key="3">
    <source>
        <dbReference type="ARBA" id="ARBA00022801"/>
    </source>
</evidence>
<keyword evidence="5" id="KW-1185">Reference proteome</keyword>
<dbReference type="PANTHER" id="PTHR43270:SF12">
    <property type="entry name" value="SUCCINYL-DIAMINOPIMELATE DESUCCINYLASE"/>
    <property type="match status" value="1"/>
</dbReference>
<reference evidence="4 5" key="1">
    <citation type="submission" date="2020-04" db="EMBL/GenBank/DDBJ databases">
        <title>Genome sequence of Streptomyces galbus strain I339.</title>
        <authorList>
            <person name="Silva E.A.N."/>
            <person name="Merces M."/>
            <person name="Castelo Branco A.P.O.T."/>
            <person name="Vasconcelos P.C."/>
            <person name="Costa N.P."/>
            <person name="Marinho G.C.S."/>
            <person name="Oliveira C.J.B."/>
            <person name="Araujo D."/>
            <person name="Rodrigues Junior V.S."/>
            <person name="Almeida R."/>
            <person name="Silva Filho U.R."/>
            <person name="Andrade A.S.A."/>
            <person name="Cibulski S.P."/>
        </authorList>
    </citation>
    <scope>NUCLEOTIDE SEQUENCE [LARGE SCALE GENOMIC DNA]</scope>
    <source>
        <strain evidence="4 5">I339</strain>
    </source>
</reference>
<comment type="caution">
    <text evidence="4">The sequence shown here is derived from an EMBL/GenBank/DDBJ whole genome shotgun (WGS) entry which is preliminary data.</text>
</comment>
<keyword evidence="1" id="KW-0645">Protease</keyword>
<dbReference type="InterPro" id="IPR051458">
    <property type="entry name" value="Cyt/Met_Dipeptidase"/>
</dbReference>
<dbReference type="EMBL" id="JAAXMD010000275">
    <property type="protein sequence ID" value="NKQ27440.1"/>
    <property type="molecule type" value="Genomic_DNA"/>
</dbReference>
<proteinExistence type="predicted"/>
<dbReference type="Gene3D" id="3.40.630.10">
    <property type="entry name" value="Zn peptidases"/>
    <property type="match status" value="1"/>
</dbReference>
<accession>A0ABX1IP82</accession>
<evidence type="ECO:0000256" key="2">
    <source>
        <dbReference type="ARBA" id="ARBA00022723"/>
    </source>
</evidence>
<evidence type="ECO:0000313" key="4">
    <source>
        <dbReference type="EMBL" id="NKQ27440.1"/>
    </source>
</evidence>